<sequence length="177" mass="19812">MFETIPQRYHHYALNFCGTIYDWESKSAVRWQPLPPIHFSSSTARNGVILMDHAEGHNSGQLLHPDDRVQVARHADDHPVLVLGWPGVPGPHYPLVEESLKELACRVYNATKAAFDRLGNPHGPGMRLVPIQGLNKALIIRFDDLVLHGIVNVAPGHWQAEFSLLNKAHEFILPSLA</sequence>
<reference evidence="1 2" key="1">
    <citation type="journal article" date="2016" name="Mol. Biol. Evol.">
        <title>Comparative Genomics of Early-Diverging Mushroom-Forming Fungi Provides Insights into the Origins of Lignocellulose Decay Capabilities.</title>
        <authorList>
            <person name="Nagy L.G."/>
            <person name="Riley R."/>
            <person name="Tritt A."/>
            <person name="Adam C."/>
            <person name="Daum C."/>
            <person name="Floudas D."/>
            <person name="Sun H."/>
            <person name="Yadav J.S."/>
            <person name="Pangilinan J."/>
            <person name="Larsson K.H."/>
            <person name="Matsuura K."/>
            <person name="Barry K."/>
            <person name="Labutti K."/>
            <person name="Kuo R."/>
            <person name="Ohm R.A."/>
            <person name="Bhattacharya S.S."/>
            <person name="Shirouzu T."/>
            <person name="Yoshinaga Y."/>
            <person name="Martin F.M."/>
            <person name="Grigoriev I.V."/>
            <person name="Hibbett D.S."/>
        </authorList>
    </citation>
    <scope>NUCLEOTIDE SEQUENCE [LARGE SCALE GENOMIC DNA]</scope>
    <source>
        <strain evidence="1 2">HHB9708</strain>
    </source>
</reference>
<dbReference type="AlphaFoldDB" id="A0A164RIU8"/>
<proteinExistence type="predicted"/>
<evidence type="ECO:0000313" key="1">
    <source>
        <dbReference type="EMBL" id="KZS90596.1"/>
    </source>
</evidence>
<protein>
    <submittedName>
        <fullName evidence="1">Uncharacterized protein</fullName>
    </submittedName>
</protein>
<evidence type="ECO:0000313" key="2">
    <source>
        <dbReference type="Proteomes" id="UP000076722"/>
    </source>
</evidence>
<organism evidence="1 2">
    <name type="scientific">Sistotremastrum niveocremeum HHB9708</name>
    <dbReference type="NCBI Taxonomy" id="1314777"/>
    <lineage>
        <taxon>Eukaryota</taxon>
        <taxon>Fungi</taxon>
        <taxon>Dikarya</taxon>
        <taxon>Basidiomycota</taxon>
        <taxon>Agaricomycotina</taxon>
        <taxon>Agaricomycetes</taxon>
        <taxon>Sistotremastrales</taxon>
        <taxon>Sistotremastraceae</taxon>
        <taxon>Sertulicium</taxon>
        <taxon>Sertulicium niveocremeum</taxon>
    </lineage>
</organism>
<gene>
    <name evidence="1" type="ORF">SISNIDRAFT_488170</name>
</gene>
<dbReference type="Proteomes" id="UP000076722">
    <property type="component" value="Unassembled WGS sequence"/>
</dbReference>
<dbReference type="EMBL" id="KV419420">
    <property type="protein sequence ID" value="KZS90596.1"/>
    <property type="molecule type" value="Genomic_DNA"/>
</dbReference>
<name>A0A164RIU8_9AGAM</name>
<keyword evidence="2" id="KW-1185">Reference proteome</keyword>
<accession>A0A164RIU8</accession>